<organism evidence="2">
    <name type="scientific">mine drainage metagenome</name>
    <dbReference type="NCBI Taxonomy" id="410659"/>
    <lineage>
        <taxon>unclassified sequences</taxon>
        <taxon>metagenomes</taxon>
        <taxon>ecological metagenomes</taxon>
    </lineage>
</organism>
<accession>A0A1J5PSJ2</accession>
<protein>
    <submittedName>
        <fullName evidence="2">Uncharacterized protein</fullName>
    </submittedName>
</protein>
<evidence type="ECO:0000256" key="1">
    <source>
        <dbReference type="SAM" id="MobiDB-lite"/>
    </source>
</evidence>
<feature type="region of interest" description="Disordered" evidence="1">
    <location>
        <begin position="1"/>
        <end position="125"/>
    </location>
</feature>
<reference evidence="2" key="1">
    <citation type="submission" date="2016-10" db="EMBL/GenBank/DDBJ databases">
        <title>Sequence of Gallionella enrichment culture.</title>
        <authorList>
            <person name="Poehlein A."/>
            <person name="Muehling M."/>
            <person name="Daniel R."/>
        </authorList>
    </citation>
    <scope>NUCLEOTIDE SEQUENCE</scope>
</reference>
<comment type="caution">
    <text evidence="2">The sequence shown here is derived from an EMBL/GenBank/DDBJ whole genome shotgun (WGS) entry which is preliminary data.</text>
</comment>
<feature type="compositionally biased region" description="Basic and acidic residues" evidence="1">
    <location>
        <begin position="36"/>
        <end position="55"/>
    </location>
</feature>
<sequence length="125" mass="14219">MTQPAETVGHRPPAIGDGERRAAQAQDGDEGGSVHVRWEADPVDHGGDEHERQQKPTDGLHGPRGDLRPVPQELPRRQEGCHRRGELGNRPHGRRDVTERERDEPEHPDQQQEHTEIRESVHREL</sequence>
<proteinExistence type="predicted"/>
<gene>
    <name evidence="2" type="ORF">GALL_438860</name>
</gene>
<name>A0A1J5PSJ2_9ZZZZ</name>
<dbReference type="AlphaFoldDB" id="A0A1J5PSJ2"/>
<evidence type="ECO:0000313" key="2">
    <source>
        <dbReference type="EMBL" id="OIQ74457.1"/>
    </source>
</evidence>
<feature type="compositionally biased region" description="Basic and acidic residues" evidence="1">
    <location>
        <begin position="74"/>
        <end position="125"/>
    </location>
</feature>
<dbReference type="EMBL" id="MLJW01002503">
    <property type="protein sequence ID" value="OIQ74457.1"/>
    <property type="molecule type" value="Genomic_DNA"/>
</dbReference>